<dbReference type="EMBL" id="LCNW01000016">
    <property type="protein sequence ID" value="KKU64163.1"/>
    <property type="molecule type" value="Genomic_DNA"/>
</dbReference>
<protein>
    <recommendedName>
        <fullName evidence="4">Bacterial membrane protein YfhO</fullName>
    </recommendedName>
</protein>
<organism evidence="2 3">
    <name type="scientific">Candidatus Woesebacteria bacterium GW2011_GWC2_47_16</name>
    <dbReference type="NCBI Taxonomy" id="1618590"/>
    <lineage>
        <taxon>Bacteria</taxon>
        <taxon>Candidatus Woeseibacteriota</taxon>
    </lineage>
</organism>
<dbReference type="AlphaFoldDB" id="A0A0G1UDG6"/>
<dbReference type="InterPro" id="IPR018580">
    <property type="entry name" value="Uncharacterised_YfhO"/>
</dbReference>
<dbReference type="PANTHER" id="PTHR38454">
    <property type="entry name" value="INTEGRAL MEMBRANE PROTEIN-RELATED"/>
    <property type="match status" value="1"/>
</dbReference>
<evidence type="ECO:0008006" key="4">
    <source>
        <dbReference type="Google" id="ProtNLM"/>
    </source>
</evidence>
<feature type="transmembrane region" description="Helical" evidence="1">
    <location>
        <begin position="15"/>
        <end position="34"/>
    </location>
</feature>
<evidence type="ECO:0000313" key="2">
    <source>
        <dbReference type="EMBL" id="KKU64163.1"/>
    </source>
</evidence>
<sequence>MKGLKEKSSGFFKKYYPILAITLVVVVFFWKFFLKGLIPIPADMVVGAYFPWLDYKWGYEIGVPVKNPITSDVVSVIYPLRSYAVDLIKRGELPLWNPLMFGGYPLLANFQVALFSPTFLLYLLLPKLSAWTGQVVLQPFLAALFSYLFLRHLKVSKFASAMGGLIYAFSGFNIIWLEWNAHALTAAWIPLILLLTSKFIKEAKIKWGVFLSVAVASQIFSGYPQLFIYTLLSIFLYLVVVLRRELTWKILFHLAFFILVGLSLTAIQTLPALELLINSQRVQEILSYDLTYLPWQNLISFLAPDYFGNHATGNFWGMGNYTNNIGYAGAVSLILASIGYFNFRKKREAVFLGLLLVFSLLFSLPFVWTKIFSGAYSMTRILVLANLAVAFLAAFGLEALFKKVRGLDISTALFYFLTLIIIAAFSFITWQSSADDNYLVGLRNLAFPAFFVGLTIVILAVGVKVKKLVKLSVVMVGLLAVSELFRFGWKYTPFSRRDLVFPETPVISFLKSQEAPFRFLSENVIPMNMWVPYGLESPSGYDAVYPFTWSKYLGVANKSDKNAPSLGRYAVVENYASPLIDMANNRYLLVLSKGAKELELEESGYKKVFEDKSVSVYENSGAFDRALLAFDWIVQKEQEKVFERLLDPAFALSRVLILEKDPGLRPKEILPMGDVSYRKYSPRESVLKTRANKDSLLFVSEVWYPGWEAFVDGNKTEILRANSTFRAVKVPEGEHEVGFIYDPKSFKIGGWLSIATLIFLSATLIYDKKKISQRPS</sequence>
<feature type="transmembrane region" description="Helical" evidence="1">
    <location>
        <begin position="445"/>
        <end position="463"/>
    </location>
</feature>
<evidence type="ECO:0000256" key="1">
    <source>
        <dbReference type="SAM" id="Phobius"/>
    </source>
</evidence>
<dbReference type="Proteomes" id="UP000034501">
    <property type="component" value="Unassembled WGS sequence"/>
</dbReference>
<proteinExistence type="predicted"/>
<feature type="transmembrane region" description="Helical" evidence="1">
    <location>
        <begin position="748"/>
        <end position="766"/>
    </location>
</feature>
<feature type="transmembrane region" description="Helical" evidence="1">
    <location>
        <begin position="413"/>
        <end position="433"/>
    </location>
</feature>
<evidence type="ECO:0000313" key="3">
    <source>
        <dbReference type="Proteomes" id="UP000034501"/>
    </source>
</evidence>
<feature type="transmembrane region" description="Helical" evidence="1">
    <location>
        <begin position="226"/>
        <end position="243"/>
    </location>
</feature>
<dbReference type="PANTHER" id="PTHR38454:SF1">
    <property type="entry name" value="INTEGRAL MEMBRANE PROTEIN"/>
    <property type="match status" value="1"/>
</dbReference>
<keyword evidence="1" id="KW-0472">Membrane</keyword>
<dbReference type="Pfam" id="PF09586">
    <property type="entry name" value="YfhO"/>
    <property type="match status" value="2"/>
</dbReference>
<feature type="transmembrane region" description="Helical" evidence="1">
    <location>
        <begin position="381"/>
        <end position="401"/>
    </location>
</feature>
<feature type="transmembrane region" description="Helical" evidence="1">
    <location>
        <begin position="131"/>
        <end position="150"/>
    </location>
</feature>
<keyword evidence="1" id="KW-1133">Transmembrane helix</keyword>
<feature type="transmembrane region" description="Helical" evidence="1">
    <location>
        <begin position="350"/>
        <end position="369"/>
    </location>
</feature>
<gene>
    <name evidence="2" type="ORF">UX88_C0016G0004</name>
</gene>
<accession>A0A0G1UDG6</accession>
<comment type="caution">
    <text evidence="2">The sequence shown here is derived from an EMBL/GenBank/DDBJ whole genome shotgun (WGS) entry which is preliminary data.</text>
</comment>
<feature type="transmembrane region" description="Helical" evidence="1">
    <location>
        <begin position="325"/>
        <end position="343"/>
    </location>
</feature>
<reference evidence="2" key="1">
    <citation type="journal article" date="2015" name="Nature">
        <title>rRNA introns, odd ribosomes, and small enigmatic genomes across a large radiation of phyla.</title>
        <authorList>
            <person name="Brown C.T."/>
            <person name="Hug L.A."/>
            <person name="Thomas B.C."/>
            <person name="Sharon I."/>
            <person name="Castelle C.J."/>
            <person name="Singh A."/>
            <person name="Wilkins M.J."/>
            <person name="Williams K.H."/>
            <person name="Banfield J.F."/>
        </authorList>
    </citation>
    <scope>NUCLEOTIDE SEQUENCE [LARGE SCALE GENOMIC DNA]</scope>
</reference>
<keyword evidence="1" id="KW-0812">Transmembrane</keyword>
<name>A0A0G1UDG6_9BACT</name>
<feature type="transmembrane region" description="Helical" evidence="1">
    <location>
        <begin position="250"/>
        <end position="270"/>
    </location>
</feature>
<feature type="transmembrane region" description="Helical" evidence="1">
    <location>
        <begin position="157"/>
        <end position="177"/>
    </location>
</feature>
<feature type="transmembrane region" description="Helical" evidence="1">
    <location>
        <begin position="468"/>
        <end position="489"/>
    </location>
</feature>